<evidence type="ECO:0000313" key="3">
    <source>
        <dbReference type="EMBL" id="RMI26051.1"/>
    </source>
</evidence>
<dbReference type="Proteomes" id="UP000274097">
    <property type="component" value="Unassembled WGS sequence"/>
</dbReference>
<evidence type="ECO:0000313" key="2">
    <source>
        <dbReference type="EMBL" id="RKK04976.1"/>
    </source>
</evidence>
<gene>
    <name evidence="2" type="ORF">D6Z83_06595</name>
    <name evidence="3" type="ORF">EBE87_06635</name>
</gene>
<reference evidence="2 5" key="1">
    <citation type="submission" date="2018-09" db="EMBL/GenBank/DDBJ databases">
        <title>Roseomonas sp. nov., isolated from feces of Tibetan antelopes in the Qinghai-Tibet plateau, China.</title>
        <authorList>
            <person name="Tian Z."/>
        </authorList>
    </citation>
    <scope>NUCLEOTIDE SEQUENCE [LARGE SCALE GENOMIC DNA]</scope>
    <source>
        <strain evidence="3 4">Z23</strain>
        <strain evidence="2 5">Z24</strain>
    </source>
</reference>
<evidence type="ECO:0000256" key="1">
    <source>
        <dbReference type="SAM" id="Coils"/>
    </source>
</evidence>
<evidence type="ECO:0000313" key="5">
    <source>
        <dbReference type="Proteomes" id="UP000278036"/>
    </source>
</evidence>
<evidence type="ECO:0000313" key="4">
    <source>
        <dbReference type="Proteomes" id="UP000274097"/>
    </source>
</evidence>
<dbReference type="Proteomes" id="UP000278036">
    <property type="component" value="Unassembled WGS sequence"/>
</dbReference>
<organism evidence="2 5">
    <name type="scientific">Teichococcus wenyumeiae</name>
    <dbReference type="NCBI Taxonomy" id="2478470"/>
    <lineage>
        <taxon>Bacteria</taxon>
        <taxon>Pseudomonadati</taxon>
        <taxon>Pseudomonadota</taxon>
        <taxon>Alphaproteobacteria</taxon>
        <taxon>Acetobacterales</taxon>
        <taxon>Roseomonadaceae</taxon>
        <taxon>Roseomonas</taxon>
    </lineage>
</organism>
<dbReference type="EMBL" id="RFLX01000003">
    <property type="protein sequence ID" value="RMI26051.1"/>
    <property type="molecule type" value="Genomic_DNA"/>
</dbReference>
<dbReference type="InParanoid" id="A0A3A9JMC1"/>
<comment type="caution">
    <text evidence="2">The sequence shown here is derived from an EMBL/GenBank/DDBJ whole genome shotgun (WGS) entry which is preliminary data.</text>
</comment>
<sequence length="91" mass="10135">MQDSTVFAFPHNDHDRLRLALRRLEEAVAEQRAAIRDFRQSLGDLREAASSLEDSLGGYQRNLGDTATQLRRARTAALQLHDTVGKMEAAG</sequence>
<dbReference type="AlphaFoldDB" id="A0A3A9JMC1"/>
<accession>A0A3A9JMC1</accession>
<keyword evidence="4" id="KW-1185">Reference proteome</keyword>
<proteinExistence type="predicted"/>
<protein>
    <submittedName>
        <fullName evidence="2">Uncharacterized protein</fullName>
    </submittedName>
</protein>
<feature type="coiled-coil region" evidence="1">
    <location>
        <begin position="14"/>
        <end position="41"/>
    </location>
</feature>
<dbReference type="EMBL" id="RAQU01000026">
    <property type="protein sequence ID" value="RKK04976.1"/>
    <property type="molecule type" value="Genomic_DNA"/>
</dbReference>
<keyword evidence="1" id="KW-0175">Coiled coil</keyword>
<name>A0A3A9JMC1_9PROT</name>